<dbReference type="InterPro" id="IPR011990">
    <property type="entry name" value="TPR-like_helical_dom_sf"/>
</dbReference>
<dbReference type="SUPFAM" id="SSF48452">
    <property type="entry name" value="TPR-like"/>
    <property type="match status" value="1"/>
</dbReference>
<comment type="caution">
    <text evidence="1">The sequence shown here is derived from an EMBL/GenBank/DDBJ whole genome shotgun (WGS) entry which is preliminary data.</text>
</comment>
<organism evidence="1">
    <name type="scientific">Desulfobacca acetoxidans</name>
    <dbReference type="NCBI Taxonomy" id="60893"/>
    <lineage>
        <taxon>Bacteria</taxon>
        <taxon>Pseudomonadati</taxon>
        <taxon>Thermodesulfobacteriota</taxon>
        <taxon>Desulfobaccia</taxon>
        <taxon>Desulfobaccales</taxon>
        <taxon>Desulfobaccaceae</taxon>
        <taxon>Desulfobacca</taxon>
    </lineage>
</organism>
<dbReference type="EMBL" id="DTGR01000123">
    <property type="protein sequence ID" value="HHS29541.1"/>
    <property type="molecule type" value="Genomic_DNA"/>
</dbReference>
<evidence type="ECO:0008006" key="2">
    <source>
        <dbReference type="Google" id="ProtNLM"/>
    </source>
</evidence>
<protein>
    <recommendedName>
        <fullName evidence="2">Tetratricopeptide repeat protein</fullName>
    </recommendedName>
</protein>
<sequence>MKVAKMGSTKIVRAVYHHSRSIAALAFFFIFLSLAVTVGSGVARIIDKNQSKLDAILQEAYADIARDNPDPAKLRQAIALLEGNLASYPQEVRFPLYLAEAYYRLADPAAEVAREYHLYEKTGAYAEQALALDPSRTEAHYWHALFLLRKAHRQGGFGAFFTVRKAIAELEQVRRTMPTYDHAGASRVLGLLYYLAPGWTPFGSITKSIAMEEEATRLAPDYSLNRLYLANAYKKQGDKHAAIREYQAILTAAAGRSSQGPEDISEQARANLRELGIAG</sequence>
<gene>
    <name evidence="1" type="ORF">ENV52_07565</name>
</gene>
<dbReference type="AlphaFoldDB" id="A0A7V6DPW3"/>
<evidence type="ECO:0000313" key="1">
    <source>
        <dbReference type="EMBL" id="HHS29541.1"/>
    </source>
</evidence>
<proteinExistence type="predicted"/>
<dbReference type="Gene3D" id="1.25.40.10">
    <property type="entry name" value="Tetratricopeptide repeat domain"/>
    <property type="match status" value="2"/>
</dbReference>
<reference evidence="1" key="1">
    <citation type="journal article" date="2020" name="mSystems">
        <title>Genome- and Community-Level Interaction Insights into Carbon Utilization and Element Cycling Functions of Hydrothermarchaeota in Hydrothermal Sediment.</title>
        <authorList>
            <person name="Zhou Z."/>
            <person name="Liu Y."/>
            <person name="Xu W."/>
            <person name="Pan J."/>
            <person name="Luo Z.H."/>
            <person name="Li M."/>
        </authorList>
    </citation>
    <scope>NUCLEOTIDE SEQUENCE [LARGE SCALE GENOMIC DNA]</scope>
    <source>
        <strain evidence="1">SpSt-767</strain>
    </source>
</reference>
<name>A0A7V6DPW3_9BACT</name>
<accession>A0A7V6DPW3</accession>